<dbReference type="RefSeq" id="WP_013570186.1">
    <property type="nucleotide sequence ID" value="NC_014963.1"/>
</dbReference>
<dbReference type="Proteomes" id="UP000006844">
    <property type="component" value="Chromosome"/>
</dbReference>
<organism evidence="1 2">
    <name type="scientific">Terriglobus saanensis (strain ATCC BAA-1853 / DSM 23119 / SP1PR4)</name>
    <dbReference type="NCBI Taxonomy" id="401053"/>
    <lineage>
        <taxon>Bacteria</taxon>
        <taxon>Pseudomonadati</taxon>
        <taxon>Acidobacteriota</taxon>
        <taxon>Terriglobia</taxon>
        <taxon>Terriglobales</taxon>
        <taxon>Acidobacteriaceae</taxon>
        <taxon>Terriglobus</taxon>
    </lineage>
</organism>
<dbReference type="AlphaFoldDB" id="E8V0H3"/>
<name>E8V0H3_TERSS</name>
<accession>E8V0H3</accession>
<dbReference type="KEGG" id="tsa:AciPR4_3705"/>
<dbReference type="EMBL" id="CP002467">
    <property type="protein sequence ID" value="ADV84456.1"/>
    <property type="molecule type" value="Genomic_DNA"/>
</dbReference>
<evidence type="ECO:0000313" key="2">
    <source>
        <dbReference type="Proteomes" id="UP000006844"/>
    </source>
</evidence>
<gene>
    <name evidence="1" type="ordered locus">AciPR4_3705</name>
</gene>
<sequence>MQEFLRFTHPKYERMTIDSMLASGYSPSACGHIKELEAEVCTLRQIVAELLAKNQELRTHPFAFPYGAPPSPDLLRKV</sequence>
<keyword evidence="2" id="KW-1185">Reference proteome</keyword>
<reference evidence="1 2" key="1">
    <citation type="journal article" date="2012" name="Stand. Genomic Sci.">
        <title>Complete genome sequence of Terriglobus saanensis type strain SP1PR4(T), an Acidobacteria from tundra soil.</title>
        <authorList>
            <person name="Rawat S.R."/>
            <person name="Mannisto M.K."/>
            <person name="Starovoytov V."/>
            <person name="Goodwin L."/>
            <person name="Nolan M."/>
            <person name="Hauser L."/>
            <person name="Land M."/>
            <person name="Davenport K.W."/>
            <person name="Woyke T."/>
            <person name="Haggblom M.M."/>
        </authorList>
    </citation>
    <scope>NUCLEOTIDE SEQUENCE</scope>
    <source>
        <strain evidence="2">ATCC BAA-1853 / DSM 23119 / SP1PR4</strain>
    </source>
</reference>
<dbReference type="HOGENOM" id="CLU_2620862_0_0_0"/>
<protein>
    <submittedName>
        <fullName evidence="1">Uncharacterized protein</fullName>
    </submittedName>
</protein>
<proteinExistence type="predicted"/>
<evidence type="ECO:0000313" key="1">
    <source>
        <dbReference type="EMBL" id="ADV84456.1"/>
    </source>
</evidence>